<gene>
    <name evidence="2" type="ORF">CFBP6411_04093</name>
</gene>
<dbReference type="AlphaFoldDB" id="A0A2K4WHR0"/>
<reference evidence="2 3" key="1">
    <citation type="submission" date="2017-11" db="EMBL/GenBank/DDBJ databases">
        <authorList>
            <person name="Han C.G."/>
        </authorList>
    </citation>
    <scope>NUCLEOTIDE SEQUENCE [LARGE SCALE GENOMIC DNA]</scope>
    <source>
        <strain evidence="2">CFBP6411</strain>
    </source>
</reference>
<accession>A0A2K4WHR0</accession>
<protein>
    <recommendedName>
        <fullName evidence="1">GmrSD restriction endonucleases N-terminal domain-containing protein</fullName>
    </recommendedName>
</protein>
<organism evidence="2 3">
    <name type="scientific">Pseudomonas syringae group genomosp. 3</name>
    <dbReference type="NCBI Taxonomy" id="251701"/>
    <lineage>
        <taxon>Bacteria</taxon>
        <taxon>Pseudomonadati</taxon>
        <taxon>Pseudomonadota</taxon>
        <taxon>Gammaproteobacteria</taxon>
        <taxon>Pseudomonadales</taxon>
        <taxon>Pseudomonadaceae</taxon>
        <taxon>Pseudomonas</taxon>
    </lineage>
</organism>
<evidence type="ECO:0000313" key="3">
    <source>
        <dbReference type="Proteomes" id="UP000238093"/>
    </source>
</evidence>
<dbReference type="Proteomes" id="UP000238093">
    <property type="component" value="Chromosome I"/>
</dbReference>
<dbReference type="RefSeq" id="WP_060402325.1">
    <property type="nucleotide sequence ID" value="NZ_LT963408.1"/>
</dbReference>
<evidence type="ECO:0000313" key="2">
    <source>
        <dbReference type="EMBL" id="SOS35450.1"/>
    </source>
</evidence>
<dbReference type="PANTHER" id="PTHR39639">
    <property type="entry name" value="CHROMOSOME 16, WHOLE GENOME SHOTGUN SEQUENCE"/>
    <property type="match status" value="1"/>
</dbReference>
<dbReference type="InterPro" id="IPR004919">
    <property type="entry name" value="GmrSD_N"/>
</dbReference>
<dbReference type="EMBL" id="LT963408">
    <property type="protein sequence ID" value="SOS35450.1"/>
    <property type="molecule type" value="Genomic_DNA"/>
</dbReference>
<proteinExistence type="predicted"/>
<evidence type="ECO:0000259" key="1">
    <source>
        <dbReference type="Pfam" id="PF03235"/>
    </source>
</evidence>
<sequence>MVEYRVRSVSLLNLVNDIRAGRLIPDAYFQRNLVWRDVHKREFIKTILLGLPFPQIFISKGKVDVKTMSTVSCIVDGQQRSNAIVSFILEGLDVDGVKYSGLSESQKAEFLKYEVAVIELDLENDDPKVQDIFQRINRTSNSLTSIEKLASAYSTSDYMLVAKFLSDHISLDRNGDDDFREDPNIPEDFFIWANSKKVKSFSRLVNEKGVFNTHEIARKTNLMHVLNIMAAIIGGFSNRNEKAIQHLDDYALKFDERDYIVDSLEAAAELFLKLGFRGKSYWLNKTNFYSLIVAFVLVASEGGTLRPIHVKEALESFEKQLPNDYRLAATEAVNSTRARQLRNKYLMGLLLETIH</sequence>
<name>A0A2K4WHR0_9PSED</name>
<dbReference type="PANTHER" id="PTHR39639:SF1">
    <property type="entry name" value="DUF262 DOMAIN-CONTAINING PROTEIN"/>
    <property type="match status" value="1"/>
</dbReference>
<feature type="domain" description="GmrSD restriction endonucleases N-terminal" evidence="1">
    <location>
        <begin position="12"/>
        <end position="90"/>
    </location>
</feature>
<dbReference type="Pfam" id="PF03235">
    <property type="entry name" value="GmrSD_N"/>
    <property type="match status" value="1"/>
</dbReference>